<reference evidence="7 8" key="1">
    <citation type="submission" date="2019-07" db="EMBL/GenBank/DDBJ databases">
        <title>Whole genome shotgun sequence of Marinococcus halophilus NBRC 102359.</title>
        <authorList>
            <person name="Hosoyama A."/>
            <person name="Uohara A."/>
            <person name="Ohji S."/>
            <person name="Ichikawa N."/>
        </authorList>
    </citation>
    <scope>NUCLEOTIDE SEQUENCE [LARGE SCALE GENOMIC DNA]</scope>
    <source>
        <strain evidence="7 8">NBRC 102359</strain>
    </source>
</reference>
<evidence type="ECO:0000259" key="5">
    <source>
        <dbReference type="Pfam" id="PF00370"/>
    </source>
</evidence>
<proteinExistence type="inferred from homology"/>
<dbReference type="InterPro" id="IPR050406">
    <property type="entry name" value="FGGY_Carb_Kinase"/>
</dbReference>
<evidence type="ECO:0000256" key="4">
    <source>
        <dbReference type="RuleBase" id="RU003733"/>
    </source>
</evidence>
<dbReference type="GO" id="GO:0016773">
    <property type="term" value="F:phosphotransferase activity, alcohol group as acceptor"/>
    <property type="evidence" value="ECO:0007669"/>
    <property type="project" value="InterPro"/>
</dbReference>
<dbReference type="GO" id="GO:0005975">
    <property type="term" value="P:carbohydrate metabolic process"/>
    <property type="evidence" value="ECO:0007669"/>
    <property type="project" value="InterPro"/>
</dbReference>
<evidence type="ECO:0000256" key="1">
    <source>
        <dbReference type="ARBA" id="ARBA00009156"/>
    </source>
</evidence>
<dbReference type="EMBL" id="BJUN01000016">
    <property type="protein sequence ID" value="GEK59582.1"/>
    <property type="molecule type" value="Genomic_DNA"/>
</dbReference>
<evidence type="ECO:0000259" key="6">
    <source>
        <dbReference type="Pfam" id="PF02782"/>
    </source>
</evidence>
<dbReference type="PANTHER" id="PTHR43095">
    <property type="entry name" value="SUGAR KINASE"/>
    <property type="match status" value="1"/>
</dbReference>
<dbReference type="AlphaFoldDB" id="A0A510Y878"/>
<dbReference type="Pfam" id="PF00370">
    <property type="entry name" value="FGGY_N"/>
    <property type="match status" value="1"/>
</dbReference>
<dbReference type="CDD" id="cd07805">
    <property type="entry name" value="ASKHA_NBD_FGGY_CvXK-like"/>
    <property type="match status" value="1"/>
</dbReference>
<evidence type="ECO:0000256" key="3">
    <source>
        <dbReference type="ARBA" id="ARBA00022777"/>
    </source>
</evidence>
<dbReference type="GO" id="GO:0016301">
    <property type="term" value="F:kinase activity"/>
    <property type="evidence" value="ECO:0007669"/>
    <property type="project" value="UniProtKB-KW"/>
</dbReference>
<organism evidence="7 8">
    <name type="scientific">Marinococcus halophilus</name>
    <dbReference type="NCBI Taxonomy" id="1371"/>
    <lineage>
        <taxon>Bacteria</taxon>
        <taxon>Bacillati</taxon>
        <taxon>Bacillota</taxon>
        <taxon>Bacilli</taxon>
        <taxon>Bacillales</taxon>
        <taxon>Bacillaceae</taxon>
        <taxon>Marinococcus</taxon>
    </lineage>
</organism>
<dbReference type="PANTHER" id="PTHR43095:SF5">
    <property type="entry name" value="XYLULOSE KINASE"/>
    <property type="match status" value="1"/>
</dbReference>
<dbReference type="Proteomes" id="UP000321051">
    <property type="component" value="Unassembled WGS sequence"/>
</dbReference>
<dbReference type="Pfam" id="PF02782">
    <property type="entry name" value="FGGY_C"/>
    <property type="match status" value="1"/>
</dbReference>
<dbReference type="InterPro" id="IPR018484">
    <property type="entry name" value="FGGY_N"/>
</dbReference>
<gene>
    <name evidence="7" type="ORF">MHA01_24870</name>
</gene>
<evidence type="ECO:0000313" key="8">
    <source>
        <dbReference type="Proteomes" id="UP000321051"/>
    </source>
</evidence>
<sequence length="484" mass="52557">MRCRLLIADLGTSSLKVMIMGGGGQVESSTSEPVLTYTEGKRHEQKPAEWWKSFKKACRTLHNQGTGLDVDAVVCTGQMEDFIPVKDGRADTAILYSDQGGSRRLQNRHLASDAVTAVTGNDWKSTTPLMKWLADEAPEKWERVLFGSKDYLIYCLTGVSVCDPVNGTVTGMMNVHTRTWDEQLWNGTGISYRQLPLLLEPEDIAGYVLKEAAVQTGIPAGTPVCCGLGDGGAVTLAAGFQAGGDSGYAYAGTTGWAAVPADTLAMSKEGSVFHLAAPQKGQFIKIMPLLNMGNVHQWAVHTWCGHGNFEEFEKLAAEPKAMPESLVFIPYLNGERNPIVDEKARGAFIGIDSQVDESHMARAVLEGLAFSLKQVFAQAGLASSSLFLVGGGTKSRALRQIVADVFQCRVQVSAEQERLAMFGAAACGWKAVHECSWEEAGKALRGIDHRDIIVEPDVSKKEILVKKERLFAEAARRMRGIFDV</sequence>
<dbReference type="Gene3D" id="3.30.420.40">
    <property type="match status" value="2"/>
</dbReference>
<dbReference type="InterPro" id="IPR043129">
    <property type="entry name" value="ATPase_NBD"/>
</dbReference>
<dbReference type="SUPFAM" id="SSF53067">
    <property type="entry name" value="Actin-like ATPase domain"/>
    <property type="match status" value="2"/>
</dbReference>
<keyword evidence="2 4" id="KW-0808">Transferase</keyword>
<protein>
    <submittedName>
        <fullName evidence="7">Xylulokinase</fullName>
    </submittedName>
</protein>
<comment type="caution">
    <text evidence="7">The sequence shown here is derived from an EMBL/GenBank/DDBJ whole genome shotgun (WGS) entry which is preliminary data.</text>
</comment>
<dbReference type="InterPro" id="IPR018485">
    <property type="entry name" value="FGGY_C"/>
</dbReference>
<name>A0A510Y878_MARHA</name>
<dbReference type="InterPro" id="IPR000577">
    <property type="entry name" value="Carb_kinase_FGGY"/>
</dbReference>
<feature type="domain" description="Carbohydrate kinase FGGY N-terminal" evidence="5">
    <location>
        <begin position="6"/>
        <end position="232"/>
    </location>
</feature>
<dbReference type="PIRSF" id="PIRSF000538">
    <property type="entry name" value="GlpK"/>
    <property type="match status" value="1"/>
</dbReference>
<evidence type="ECO:0000256" key="2">
    <source>
        <dbReference type="ARBA" id="ARBA00022679"/>
    </source>
</evidence>
<accession>A0A510Y878</accession>
<dbReference type="InterPro" id="IPR018483">
    <property type="entry name" value="Carb_kinase_FGGY_CS"/>
</dbReference>
<keyword evidence="3 4" id="KW-0418">Kinase</keyword>
<evidence type="ECO:0000313" key="7">
    <source>
        <dbReference type="EMBL" id="GEK59582.1"/>
    </source>
</evidence>
<feature type="domain" description="Carbohydrate kinase FGGY C-terminal" evidence="6">
    <location>
        <begin position="279"/>
        <end position="429"/>
    </location>
</feature>
<dbReference type="PROSITE" id="PS00445">
    <property type="entry name" value="FGGY_KINASES_2"/>
    <property type="match status" value="1"/>
</dbReference>
<keyword evidence="8" id="KW-1185">Reference proteome</keyword>
<dbReference type="STRING" id="1371.GCA_900166605_01929"/>
<comment type="similarity">
    <text evidence="1 4">Belongs to the FGGY kinase family.</text>
</comment>
<dbReference type="RefSeq" id="WP_158219186.1">
    <property type="nucleotide sequence ID" value="NZ_BJUN01000016.1"/>
</dbReference>